<keyword evidence="2" id="KW-1185">Reference proteome</keyword>
<proteinExistence type="predicted"/>
<sequence>MFLENNKHVLFHELYPSTLCCECTKRSLAAEQKKCRLTELQFDLLFETDRGQEVQGHKRTQNDQIKQLCLCGVSAKRKTTVDMMDITLLSAVVKSCCPPGSISGNPTWIKDIKRTRNFIAHSPCNKITESEFNQRYSLIEKSVLNIASVVGPVFLKLTKAQISSFKDSELSTILEADLQKKEQRQFTAGKQIKGFPMVQNRKFKLRQRHVPISRA</sequence>
<dbReference type="EMBL" id="CAJPWZ010001478">
    <property type="protein sequence ID" value="CAG2216287.1"/>
    <property type="molecule type" value="Genomic_DNA"/>
</dbReference>
<evidence type="ECO:0000313" key="1">
    <source>
        <dbReference type="EMBL" id="CAG2216287.1"/>
    </source>
</evidence>
<organism evidence="1 2">
    <name type="scientific">Mytilus edulis</name>
    <name type="common">Blue mussel</name>
    <dbReference type="NCBI Taxonomy" id="6550"/>
    <lineage>
        <taxon>Eukaryota</taxon>
        <taxon>Metazoa</taxon>
        <taxon>Spiralia</taxon>
        <taxon>Lophotrochozoa</taxon>
        <taxon>Mollusca</taxon>
        <taxon>Bivalvia</taxon>
        <taxon>Autobranchia</taxon>
        <taxon>Pteriomorphia</taxon>
        <taxon>Mytilida</taxon>
        <taxon>Mytiloidea</taxon>
        <taxon>Mytilidae</taxon>
        <taxon>Mytilinae</taxon>
        <taxon>Mytilus</taxon>
    </lineage>
</organism>
<reference evidence="1" key="1">
    <citation type="submission" date="2021-03" db="EMBL/GenBank/DDBJ databases">
        <authorList>
            <person name="Bekaert M."/>
        </authorList>
    </citation>
    <scope>NUCLEOTIDE SEQUENCE</scope>
</reference>
<dbReference type="OrthoDB" id="6195305at2759"/>
<comment type="caution">
    <text evidence="1">The sequence shown here is derived from an EMBL/GenBank/DDBJ whole genome shotgun (WGS) entry which is preliminary data.</text>
</comment>
<evidence type="ECO:0000313" key="2">
    <source>
        <dbReference type="Proteomes" id="UP000683360"/>
    </source>
</evidence>
<accession>A0A8S3S7I5</accession>
<protein>
    <recommendedName>
        <fullName evidence="3">DZIP3-like HEPN domain-containing protein</fullName>
    </recommendedName>
</protein>
<name>A0A8S3S7I5_MYTED</name>
<evidence type="ECO:0008006" key="3">
    <source>
        <dbReference type="Google" id="ProtNLM"/>
    </source>
</evidence>
<dbReference type="Proteomes" id="UP000683360">
    <property type="component" value="Unassembled WGS sequence"/>
</dbReference>
<gene>
    <name evidence="1" type="ORF">MEDL_30029</name>
</gene>
<dbReference type="AlphaFoldDB" id="A0A8S3S7I5"/>